<dbReference type="PANTHER" id="PTHR42711">
    <property type="entry name" value="ABC TRANSPORTER ATP-BINDING PROTEIN"/>
    <property type="match status" value="1"/>
</dbReference>
<keyword evidence="2" id="KW-0813">Transport</keyword>
<proteinExistence type="inferred from homology"/>
<keyword evidence="3" id="KW-0547">Nucleotide-binding</keyword>
<dbReference type="RefSeq" id="WP_204909047.1">
    <property type="nucleotide sequence ID" value="NZ_JACJLV010000022.1"/>
</dbReference>
<dbReference type="Pfam" id="PF13732">
    <property type="entry name" value="DrrA1-3_C"/>
    <property type="match status" value="1"/>
</dbReference>
<evidence type="ECO:0000256" key="2">
    <source>
        <dbReference type="ARBA" id="ARBA00022448"/>
    </source>
</evidence>
<dbReference type="GO" id="GO:0016887">
    <property type="term" value="F:ATP hydrolysis activity"/>
    <property type="evidence" value="ECO:0007669"/>
    <property type="project" value="InterPro"/>
</dbReference>
<reference evidence="6" key="2">
    <citation type="journal article" date="2021" name="Sci. Rep.">
        <title>The distribution of antibiotic resistance genes in chicken gut microbiota commensals.</title>
        <authorList>
            <person name="Juricova H."/>
            <person name="Matiasovicova J."/>
            <person name="Kubasova T."/>
            <person name="Cejkova D."/>
            <person name="Rychlik I."/>
        </authorList>
    </citation>
    <scope>NUCLEOTIDE SEQUENCE</scope>
    <source>
        <strain evidence="6">An420c</strain>
    </source>
</reference>
<dbReference type="InterPro" id="IPR050763">
    <property type="entry name" value="ABC_transporter_ATP-binding"/>
</dbReference>
<comment type="similarity">
    <text evidence="1">Belongs to the ABC transporter superfamily.</text>
</comment>
<dbReference type="SMART" id="SM00382">
    <property type="entry name" value="AAA"/>
    <property type="match status" value="1"/>
</dbReference>
<dbReference type="InterPro" id="IPR025302">
    <property type="entry name" value="DrrA1/2-like_C"/>
</dbReference>
<dbReference type="Gene3D" id="3.40.50.300">
    <property type="entry name" value="P-loop containing nucleotide triphosphate hydrolases"/>
    <property type="match status" value="1"/>
</dbReference>
<keyword evidence="4 6" id="KW-0067">ATP-binding</keyword>
<evidence type="ECO:0000256" key="4">
    <source>
        <dbReference type="ARBA" id="ARBA00022840"/>
    </source>
</evidence>
<organism evidence="6 7">
    <name type="scientific">Mordavella massiliensis</name>
    <dbReference type="NCBI Taxonomy" id="1871024"/>
    <lineage>
        <taxon>Bacteria</taxon>
        <taxon>Bacillati</taxon>
        <taxon>Bacillota</taxon>
        <taxon>Clostridia</taxon>
        <taxon>Eubacteriales</taxon>
        <taxon>Clostridiaceae</taxon>
        <taxon>Mordavella</taxon>
    </lineage>
</organism>
<dbReference type="SUPFAM" id="SSF52540">
    <property type="entry name" value="P-loop containing nucleoside triphosphate hydrolases"/>
    <property type="match status" value="1"/>
</dbReference>
<evidence type="ECO:0000313" key="7">
    <source>
        <dbReference type="Proteomes" id="UP000713880"/>
    </source>
</evidence>
<dbReference type="GO" id="GO:0005524">
    <property type="term" value="F:ATP binding"/>
    <property type="evidence" value="ECO:0007669"/>
    <property type="project" value="UniProtKB-KW"/>
</dbReference>
<name>A0A939BBY9_9CLOT</name>
<keyword evidence="7" id="KW-1185">Reference proteome</keyword>
<dbReference type="PROSITE" id="PS50893">
    <property type="entry name" value="ABC_TRANSPORTER_2"/>
    <property type="match status" value="1"/>
</dbReference>
<sequence length="314" mass="35039">MSDIDREYTICLKDVDKTLGKVKRIDCINMETEPGKIYGLIGPNGAGKTTLFNLITGLYKPDNGTIRVVGLDPVRDYKETRRQIGLLPQSTALYPELSARENLRFHAALYLPKMQKNIEKRIDEILALVDLSERADEPVKNYSGGMSRRLGIGRALLNDPQILLLDEPTLGVDVQSTHRIYEYIRNLKDNNKTIIVATNIMAEADALCDEVIIIDRGKKICEGAPAKLKSELGTGTIHLVPKPCECFPEEIIKEKIGDFKNDNGEIIINAPKGEQDLAIVLGKLKDVIEIESVSLLKPSLDDVFLHYTGKNLRD</sequence>
<accession>A0A939BBY9</accession>
<dbReference type="InterPro" id="IPR017871">
    <property type="entry name" value="ABC_transporter-like_CS"/>
</dbReference>
<dbReference type="Pfam" id="PF00005">
    <property type="entry name" value="ABC_tran"/>
    <property type="match status" value="1"/>
</dbReference>
<comment type="caution">
    <text evidence="6">The sequence shown here is derived from an EMBL/GenBank/DDBJ whole genome shotgun (WGS) entry which is preliminary data.</text>
</comment>
<dbReference type="AlphaFoldDB" id="A0A939BBY9"/>
<reference evidence="6" key="1">
    <citation type="submission" date="2020-08" db="EMBL/GenBank/DDBJ databases">
        <authorList>
            <person name="Cejkova D."/>
            <person name="Kubasova T."/>
            <person name="Jahodarova E."/>
            <person name="Rychlik I."/>
        </authorList>
    </citation>
    <scope>NUCLEOTIDE SEQUENCE</scope>
    <source>
        <strain evidence="6">An420c</strain>
    </source>
</reference>
<dbReference type="InterPro" id="IPR003593">
    <property type="entry name" value="AAA+_ATPase"/>
</dbReference>
<evidence type="ECO:0000313" key="6">
    <source>
        <dbReference type="EMBL" id="MBM6827004.1"/>
    </source>
</evidence>
<dbReference type="InterPro" id="IPR027417">
    <property type="entry name" value="P-loop_NTPase"/>
</dbReference>
<gene>
    <name evidence="6" type="ORF">H6A13_07830</name>
</gene>
<dbReference type="PROSITE" id="PS00211">
    <property type="entry name" value="ABC_TRANSPORTER_1"/>
    <property type="match status" value="1"/>
</dbReference>
<dbReference type="EMBL" id="JACJLV010000022">
    <property type="protein sequence ID" value="MBM6827004.1"/>
    <property type="molecule type" value="Genomic_DNA"/>
</dbReference>
<protein>
    <submittedName>
        <fullName evidence="6">ATP-binding cassette domain-containing protein</fullName>
    </submittedName>
</protein>
<evidence type="ECO:0000259" key="5">
    <source>
        <dbReference type="PROSITE" id="PS50893"/>
    </source>
</evidence>
<evidence type="ECO:0000256" key="1">
    <source>
        <dbReference type="ARBA" id="ARBA00005417"/>
    </source>
</evidence>
<dbReference type="PANTHER" id="PTHR42711:SF5">
    <property type="entry name" value="ABC TRANSPORTER ATP-BINDING PROTEIN NATA"/>
    <property type="match status" value="1"/>
</dbReference>
<dbReference type="Proteomes" id="UP000713880">
    <property type="component" value="Unassembled WGS sequence"/>
</dbReference>
<feature type="domain" description="ABC transporter" evidence="5">
    <location>
        <begin position="10"/>
        <end position="241"/>
    </location>
</feature>
<evidence type="ECO:0000256" key="3">
    <source>
        <dbReference type="ARBA" id="ARBA00022741"/>
    </source>
</evidence>
<dbReference type="InterPro" id="IPR003439">
    <property type="entry name" value="ABC_transporter-like_ATP-bd"/>
</dbReference>